<evidence type="ECO:0000256" key="1">
    <source>
        <dbReference type="SAM" id="MobiDB-lite"/>
    </source>
</evidence>
<evidence type="ECO:0000313" key="2">
    <source>
        <dbReference type="EMBL" id="GBP16571.1"/>
    </source>
</evidence>
<dbReference type="PANTHER" id="PTHR46114">
    <property type="entry name" value="APPLE DOMAIN-CONTAINING PROTEIN"/>
    <property type="match status" value="1"/>
</dbReference>
<reference evidence="2 3" key="1">
    <citation type="journal article" date="2019" name="Commun. Biol.">
        <title>The bagworm genome reveals a unique fibroin gene that provides high tensile strength.</title>
        <authorList>
            <person name="Kono N."/>
            <person name="Nakamura H."/>
            <person name="Ohtoshi R."/>
            <person name="Tomita M."/>
            <person name="Numata K."/>
            <person name="Arakawa K."/>
        </authorList>
    </citation>
    <scope>NUCLEOTIDE SEQUENCE [LARGE SCALE GENOMIC DNA]</scope>
</reference>
<dbReference type="PANTHER" id="PTHR46114:SF1">
    <property type="entry name" value="ZAD DOMAIN-CONTAINING PROTEIN"/>
    <property type="match status" value="1"/>
</dbReference>
<feature type="compositionally biased region" description="Basic residues" evidence="1">
    <location>
        <begin position="101"/>
        <end position="119"/>
    </location>
</feature>
<feature type="compositionally biased region" description="Gly residues" evidence="1">
    <location>
        <begin position="64"/>
        <end position="75"/>
    </location>
</feature>
<organism evidence="2 3">
    <name type="scientific">Eumeta variegata</name>
    <name type="common">Bagworm moth</name>
    <name type="synonym">Eumeta japonica</name>
    <dbReference type="NCBI Taxonomy" id="151549"/>
    <lineage>
        <taxon>Eukaryota</taxon>
        <taxon>Metazoa</taxon>
        <taxon>Ecdysozoa</taxon>
        <taxon>Arthropoda</taxon>
        <taxon>Hexapoda</taxon>
        <taxon>Insecta</taxon>
        <taxon>Pterygota</taxon>
        <taxon>Neoptera</taxon>
        <taxon>Endopterygota</taxon>
        <taxon>Lepidoptera</taxon>
        <taxon>Glossata</taxon>
        <taxon>Ditrysia</taxon>
        <taxon>Tineoidea</taxon>
        <taxon>Psychidae</taxon>
        <taxon>Oiketicinae</taxon>
        <taxon>Eumeta</taxon>
    </lineage>
</organism>
<name>A0A4C1TRF0_EUMVA</name>
<proteinExistence type="predicted"/>
<gene>
    <name evidence="2" type="ORF">EVAR_19368_1</name>
</gene>
<dbReference type="AlphaFoldDB" id="A0A4C1TRF0"/>
<dbReference type="EMBL" id="BGZK01000080">
    <property type="protein sequence ID" value="GBP16571.1"/>
    <property type="molecule type" value="Genomic_DNA"/>
</dbReference>
<keyword evidence="3" id="KW-1185">Reference proteome</keyword>
<accession>A0A4C1TRF0</accession>
<sequence length="119" mass="13228">MLSHFQQLGCYMSIKIHLLRIHLDRFPENLDDLSEEQEEGFHQDIQTGRASGVPGQSRVESPPGGAGGARVGAGGRRPVDRYAAVNSGGRHGNAAHPATTRPRRFRRRRAAPLRRRPRD</sequence>
<protein>
    <submittedName>
        <fullName evidence="2">Uncharacterized protein</fullName>
    </submittedName>
</protein>
<comment type="caution">
    <text evidence="2">The sequence shown here is derived from an EMBL/GenBank/DDBJ whole genome shotgun (WGS) entry which is preliminary data.</text>
</comment>
<dbReference type="Proteomes" id="UP000299102">
    <property type="component" value="Unassembled WGS sequence"/>
</dbReference>
<dbReference type="OrthoDB" id="8063408at2759"/>
<feature type="region of interest" description="Disordered" evidence="1">
    <location>
        <begin position="34"/>
        <end position="119"/>
    </location>
</feature>
<evidence type="ECO:0000313" key="3">
    <source>
        <dbReference type="Proteomes" id="UP000299102"/>
    </source>
</evidence>